<feature type="domain" description="Ketoreductase" evidence="3">
    <location>
        <begin position="7"/>
        <end position="192"/>
    </location>
</feature>
<dbReference type="PANTHER" id="PTHR43391:SF82">
    <property type="entry name" value="OXIDOREDUCTASE SADH-RELATED"/>
    <property type="match status" value="1"/>
</dbReference>
<keyword evidence="2" id="KW-0560">Oxidoreductase</keyword>
<dbReference type="GO" id="GO:0016491">
    <property type="term" value="F:oxidoreductase activity"/>
    <property type="evidence" value="ECO:0007669"/>
    <property type="project" value="UniProtKB-KW"/>
</dbReference>
<evidence type="ECO:0000313" key="4">
    <source>
        <dbReference type="EMBL" id="CAB4594996.1"/>
    </source>
</evidence>
<reference evidence="4" key="1">
    <citation type="submission" date="2020-05" db="EMBL/GenBank/DDBJ databases">
        <authorList>
            <person name="Chiriac C."/>
            <person name="Salcher M."/>
            <person name="Ghai R."/>
            <person name="Kavagutti S V."/>
        </authorList>
    </citation>
    <scope>NUCLEOTIDE SEQUENCE</scope>
</reference>
<evidence type="ECO:0000259" key="3">
    <source>
        <dbReference type="SMART" id="SM00822"/>
    </source>
</evidence>
<dbReference type="CDD" id="cd05233">
    <property type="entry name" value="SDR_c"/>
    <property type="match status" value="1"/>
</dbReference>
<dbReference type="InterPro" id="IPR057326">
    <property type="entry name" value="KR_dom"/>
</dbReference>
<comment type="similarity">
    <text evidence="1">Belongs to the short-chain dehydrogenases/reductases (SDR) family.</text>
</comment>
<proteinExistence type="inferred from homology"/>
<dbReference type="Pfam" id="PF00106">
    <property type="entry name" value="adh_short"/>
    <property type="match status" value="1"/>
</dbReference>
<name>A0A6J6G1A7_9ZZZZ</name>
<dbReference type="InterPro" id="IPR002347">
    <property type="entry name" value="SDR_fam"/>
</dbReference>
<evidence type="ECO:0000256" key="1">
    <source>
        <dbReference type="ARBA" id="ARBA00006484"/>
    </source>
</evidence>
<dbReference type="Gene3D" id="3.40.50.720">
    <property type="entry name" value="NAD(P)-binding Rossmann-like Domain"/>
    <property type="match status" value="1"/>
</dbReference>
<dbReference type="PANTHER" id="PTHR43391">
    <property type="entry name" value="RETINOL DEHYDROGENASE-RELATED"/>
    <property type="match status" value="1"/>
</dbReference>
<accession>A0A6J6G1A7</accession>
<dbReference type="EMBL" id="CAEZSR010000263">
    <property type="protein sequence ID" value="CAB4594996.1"/>
    <property type="molecule type" value="Genomic_DNA"/>
</dbReference>
<gene>
    <name evidence="4" type="ORF">UFOPK1493_03955</name>
</gene>
<evidence type="ECO:0000256" key="2">
    <source>
        <dbReference type="ARBA" id="ARBA00023002"/>
    </source>
</evidence>
<dbReference type="PRINTS" id="PR00081">
    <property type="entry name" value="GDHRDH"/>
</dbReference>
<dbReference type="SMART" id="SM00822">
    <property type="entry name" value="PKS_KR"/>
    <property type="match status" value="1"/>
</dbReference>
<protein>
    <submittedName>
        <fullName evidence="4">Unannotated protein</fullName>
    </submittedName>
</protein>
<dbReference type="InterPro" id="IPR036291">
    <property type="entry name" value="NAD(P)-bd_dom_sf"/>
</dbReference>
<organism evidence="4">
    <name type="scientific">freshwater metagenome</name>
    <dbReference type="NCBI Taxonomy" id="449393"/>
    <lineage>
        <taxon>unclassified sequences</taxon>
        <taxon>metagenomes</taxon>
        <taxon>ecological metagenomes</taxon>
    </lineage>
</organism>
<dbReference type="PRINTS" id="PR00080">
    <property type="entry name" value="SDRFAMILY"/>
</dbReference>
<dbReference type="AlphaFoldDB" id="A0A6J6G1A7"/>
<dbReference type="FunFam" id="3.40.50.720:FF:000084">
    <property type="entry name" value="Short-chain dehydrogenase reductase"/>
    <property type="match status" value="1"/>
</dbReference>
<dbReference type="SUPFAM" id="SSF51735">
    <property type="entry name" value="NAD(P)-binding Rossmann-fold domains"/>
    <property type="match status" value="1"/>
</dbReference>
<sequence>MESLSGKTAVVTGAGSGMGRAFAERFGRAGMNVVLADVEAPKLDETVAALTAAGVPAIGVVTDVTDGAAVDRLRDAAIERFGRVHVLCNNAGVAGSGPSGGNFVNEAEWRWVLEVNLWGVIHGHRAFLPHLVGHGDGHIVNTASMAGHFPGHSAYSASKWAVVAITEGLFHDPRLRAAGVGVSCLCPGWVDTAIADSARNRPEWAAPERGVEPTPMEEAMVAYVRDQLRSGMAPGAVADLVHDAILANRFWIFTDMQMVAALRPRLDAVLAAENPPQLGPGV</sequence>